<accession>A0A2H5QRZ3</accession>
<dbReference type="EMBL" id="BDQV01000695">
    <property type="protein sequence ID" value="GAY67396.1"/>
    <property type="molecule type" value="Genomic_DNA"/>
</dbReference>
<dbReference type="Gene3D" id="1.25.40.20">
    <property type="entry name" value="Ankyrin repeat-containing domain"/>
    <property type="match status" value="1"/>
</dbReference>
<dbReference type="Proteomes" id="UP000236630">
    <property type="component" value="Unassembled WGS sequence"/>
</dbReference>
<sequence length="206" mass="23389">MESAAQVRDVDALYELIRHDRYFLDNFDEKPFVDTPLHAAARDGNVEWSMEIIRLKPSFARKLNQDGFSPVHLALQNDQTQLVLQLIDIDPDLVRVQGREGITPLHFVSEKGDIHLLREFLSACPKSLEDVTNKGETALHIALKNDKVEAFDQALTTVRPPWLGPEEAQQYNQRILNLKDRDGNTLLHIATSKSQVQASSNPHTYI</sequence>
<gene>
    <name evidence="1" type="ORF">CUMW_256100</name>
</gene>
<dbReference type="PANTHER" id="PTHR24128">
    <property type="entry name" value="HOMEOBOX PROTEIN WARIAI"/>
    <property type="match status" value="1"/>
</dbReference>
<evidence type="ECO:0000313" key="1">
    <source>
        <dbReference type="EMBL" id="GAY67396.1"/>
    </source>
</evidence>
<dbReference type="InterPro" id="IPR002110">
    <property type="entry name" value="Ankyrin_rpt"/>
</dbReference>
<dbReference type="PANTHER" id="PTHR24128:SF24">
    <property type="entry name" value="ANKYRIN REPEAT PROTEIN"/>
    <property type="match status" value="1"/>
</dbReference>
<proteinExistence type="predicted"/>
<comment type="caution">
    <text evidence="1">The sequence shown here is derived from an EMBL/GenBank/DDBJ whole genome shotgun (WGS) entry which is preliminary data.</text>
</comment>
<reference evidence="1 2" key="1">
    <citation type="journal article" date="2017" name="Front. Genet.">
        <title>Draft sequencing of the heterozygous diploid genome of Satsuma (Citrus unshiu Marc.) using a hybrid assembly approach.</title>
        <authorList>
            <person name="Shimizu T."/>
            <person name="Tanizawa Y."/>
            <person name="Mochizuki T."/>
            <person name="Nagasaki H."/>
            <person name="Yoshioka T."/>
            <person name="Toyoda A."/>
            <person name="Fujiyama A."/>
            <person name="Kaminuma E."/>
            <person name="Nakamura Y."/>
        </authorList>
    </citation>
    <scope>NUCLEOTIDE SEQUENCE [LARGE SCALE GENOMIC DNA]</scope>
    <source>
        <strain evidence="2">cv. Miyagawa wase</strain>
    </source>
</reference>
<dbReference type="SMART" id="SM00248">
    <property type="entry name" value="ANK"/>
    <property type="match status" value="4"/>
</dbReference>
<dbReference type="InterPro" id="IPR036770">
    <property type="entry name" value="Ankyrin_rpt-contain_sf"/>
</dbReference>
<dbReference type="SUPFAM" id="SSF48403">
    <property type="entry name" value="Ankyrin repeat"/>
    <property type="match status" value="1"/>
</dbReference>
<organism evidence="1 2">
    <name type="scientific">Citrus unshiu</name>
    <name type="common">Satsuma mandarin</name>
    <name type="synonym">Citrus nobilis var. unshiu</name>
    <dbReference type="NCBI Taxonomy" id="55188"/>
    <lineage>
        <taxon>Eukaryota</taxon>
        <taxon>Viridiplantae</taxon>
        <taxon>Streptophyta</taxon>
        <taxon>Embryophyta</taxon>
        <taxon>Tracheophyta</taxon>
        <taxon>Spermatophyta</taxon>
        <taxon>Magnoliopsida</taxon>
        <taxon>eudicotyledons</taxon>
        <taxon>Gunneridae</taxon>
        <taxon>Pentapetalae</taxon>
        <taxon>rosids</taxon>
        <taxon>malvids</taxon>
        <taxon>Sapindales</taxon>
        <taxon>Rutaceae</taxon>
        <taxon>Aurantioideae</taxon>
        <taxon>Citrus</taxon>
    </lineage>
</organism>
<name>A0A2H5QRZ3_CITUN</name>
<protein>
    <submittedName>
        <fullName evidence="1">Uncharacterized protein</fullName>
    </submittedName>
</protein>
<dbReference type="Pfam" id="PF12796">
    <property type="entry name" value="Ank_2"/>
    <property type="match status" value="1"/>
</dbReference>
<dbReference type="AlphaFoldDB" id="A0A2H5QRZ3"/>
<evidence type="ECO:0000313" key="2">
    <source>
        <dbReference type="Proteomes" id="UP000236630"/>
    </source>
</evidence>
<keyword evidence="2" id="KW-1185">Reference proteome</keyword>
<dbReference type="STRING" id="55188.A0A2H5QRZ3"/>